<organism evidence="3 4">
    <name type="scientific">Halarchaeum acidiphilum MH1-52-1</name>
    <dbReference type="NCBI Taxonomy" id="1261545"/>
    <lineage>
        <taxon>Archaea</taxon>
        <taxon>Methanobacteriati</taxon>
        <taxon>Methanobacteriota</taxon>
        <taxon>Stenosarchaea group</taxon>
        <taxon>Halobacteria</taxon>
        <taxon>Halobacteriales</taxon>
        <taxon>Halobacteriaceae</taxon>
    </lineage>
</organism>
<proteinExistence type="predicted"/>
<feature type="compositionally biased region" description="Basic and acidic residues" evidence="2">
    <location>
        <begin position="562"/>
        <end position="571"/>
    </location>
</feature>
<name>U3A4U6_9EURY</name>
<evidence type="ECO:0000313" key="4">
    <source>
        <dbReference type="Proteomes" id="UP000016986"/>
    </source>
</evidence>
<protein>
    <recommendedName>
        <fullName evidence="5">PIN like domain-containing protein</fullName>
    </recommendedName>
</protein>
<gene>
    <name evidence="3" type="ORF">MBEHAL_1429</name>
</gene>
<keyword evidence="1" id="KW-0175">Coiled coil</keyword>
<sequence>MDRQQILNAAPLLEGKFKSRRDELKENLVKLALSEFEREDEITAQDVSDYCSSNLQISINAGVAEGFLHEFEEVVESGEHSYKIIEDISFNSVDAEMDNLWEEFVNVLELFTKVDPYYESQMRPAFEGFFYEFLGDISQSVEDLDRDQRDTIYTDYGRTEELAEEVADKHRIQDQGIFKRAIKEYLNNPRERLLEFTKSCYTTAVNVDILSREEEFVEFPDMPKKNRKLILDTNVLVALLATTDRQHKVADIICERSSELEFGLYYTEETADELDRLISGCKTEMSGIYTGNRQLSVANNQFVKDFGKKTDVGWDEYISRLEDWRDIVEERGIQEIQANAINDQIRDRTRDLLLESYGYDVNDRLLTNIDHDSRLLGFSAKEREFTTWDFGPFVISFHEDLTQIGASFAKMDDFRTITGGNTLALQPRSWVNYIMAFTPVELEPGEMNTIAQSVLSVASDFEEEITLDEYVHSFAPKVGLEQSDEDELKKFLVNHPSLSDELKQSVREDEGHKAERISREILEDQGYIETIQAEREFKDRIQQASTRVNELEEEVEELESELNPRTDRFRSEYGSVSDRLEGSGLNLGEGSGTPPDRSAEIGEIKGWLEMMIAEMRTSDLDEENEELLDEMEILLSDAIRIDTPD</sequence>
<evidence type="ECO:0000256" key="1">
    <source>
        <dbReference type="SAM" id="Coils"/>
    </source>
</evidence>
<feature type="region of interest" description="Disordered" evidence="2">
    <location>
        <begin position="556"/>
        <end position="599"/>
    </location>
</feature>
<dbReference type="EMBL" id="BATA01000030">
    <property type="protein sequence ID" value="GAD52669.1"/>
    <property type="molecule type" value="Genomic_DNA"/>
</dbReference>
<dbReference type="eggNOG" id="ENOG502N5YI">
    <property type="taxonomic scope" value="Archaea"/>
</dbReference>
<reference evidence="3 4" key="1">
    <citation type="submission" date="2013-09" db="EMBL/GenBank/DDBJ databases">
        <title>Whole genome sequencing of Halarchaeum acidiphilum strain MH1-52-1.</title>
        <authorList>
            <person name="Shimane Y."/>
            <person name="Minegishi H."/>
            <person name="Nishi S."/>
            <person name="Echigo A."/>
            <person name="Shuto A."/>
            <person name="Konishi M."/>
            <person name="Ito T."/>
            <person name="Ohkuma M."/>
            <person name="Ohta Y."/>
            <person name="Nagano Y."/>
            <person name="Tsubouchi T."/>
            <person name="Mori K."/>
            <person name="Usui K."/>
            <person name="Kamekura M."/>
            <person name="Usami R."/>
            <person name="Takaki Y."/>
            <person name="Hatada Y."/>
        </authorList>
    </citation>
    <scope>NUCLEOTIDE SEQUENCE [LARGE SCALE GENOMIC DNA]</scope>
    <source>
        <strain evidence="3 4">JCM 16109</strain>
    </source>
</reference>
<dbReference type="OrthoDB" id="383073at2157"/>
<evidence type="ECO:0008006" key="5">
    <source>
        <dbReference type="Google" id="ProtNLM"/>
    </source>
</evidence>
<comment type="caution">
    <text evidence="3">The sequence shown here is derived from an EMBL/GenBank/DDBJ whole genome shotgun (WGS) entry which is preliminary data.</text>
</comment>
<feature type="coiled-coil region" evidence="1">
    <location>
        <begin position="610"/>
        <end position="637"/>
    </location>
</feature>
<evidence type="ECO:0000313" key="3">
    <source>
        <dbReference type="EMBL" id="GAD52669.1"/>
    </source>
</evidence>
<dbReference type="RefSeq" id="WP_021780189.1">
    <property type="nucleotide sequence ID" value="NZ_BANO01000034.1"/>
</dbReference>
<accession>U3A4U6</accession>
<evidence type="ECO:0000256" key="2">
    <source>
        <dbReference type="SAM" id="MobiDB-lite"/>
    </source>
</evidence>
<keyword evidence="4" id="KW-1185">Reference proteome</keyword>
<dbReference type="AlphaFoldDB" id="U3A4U6"/>
<dbReference type="Proteomes" id="UP000016986">
    <property type="component" value="Unassembled WGS sequence"/>
</dbReference>